<dbReference type="InterPro" id="IPR009057">
    <property type="entry name" value="Homeodomain-like_sf"/>
</dbReference>
<evidence type="ECO:0000313" key="7">
    <source>
        <dbReference type="EMBL" id="NGY04353.1"/>
    </source>
</evidence>
<proteinExistence type="predicted"/>
<keyword evidence="2" id="KW-0805">Transcription regulation</keyword>
<organism evidence="7 8">
    <name type="scientific">Solimonas terrae</name>
    <dbReference type="NCBI Taxonomy" id="1396819"/>
    <lineage>
        <taxon>Bacteria</taxon>
        <taxon>Pseudomonadati</taxon>
        <taxon>Pseudomonadota</taxon>
        <taxon>Gammaproteobacteria</taxon>
        <taxon>Nevskiales</taxon>
        <taxon>Nevskiaceae</taxon>
        <taxon>Solimonas</taxon>
    </lineage>
</organism>
<keyword evidence="8" id="KW-1185">Reference proteome</keyword>
<dbReference type="InterPro" id="IPR039538">
    <property type="entry name" value="BetI_C"/>
</dbReference>
<accession>A0A6M2BQK6</accession>
<evidence type="ECO:0000313" key="8">
    <source>
        <dbReference type="Proteomes" id="UP000472676"/>
    </source>
</evidence>
<dbReference type="GO" id="GO:0003700">
    <property type="term" value="F:DNA-binding transcription factor activity"/>
    <property type="evidence" value="ECO:0007669"/>
    <property type="project" value="TreeGrafter"/>
</dbReference>
<gene>
    <name evidence="7" type="ORF">G7Y85_06230</name>
</gene>
<dbReference type="AlphaFoldDB" id="A0A6M2BQK6"/>
<dbReference type="InterPro" id="IPR001647">
    <property type="entry name" value="HTH_TetR"/>
</dbReference>
<dbReference type="Gene3D" id="1.10.357.10">
    <property type="entry name" value="Tetracycline Repressor, domain 2"/>
    <property type="match status" value="1"/>
</dbReference>
<dbReference type="Pfam" id="PF00440">
    <property type="entry name" value="TetR_N"/>
    <property type="match status" value="1"/>
</dbReference>
<dbReference type="GO" id="GO:0000976">
    <property type="term" value="F:transcription cis-regulatory region binding"/>
    <property type="evidence" value="ECO:0007669"/>
    <property type="project" value="TreeGrafter"/>
</dbReference>
<dbReference type="Proteomes" id="UP000472676">
    <property type="component" value="Unassembled WGS sequence"/>
</dbReference>
<protein>
    <submittedName>
        <fullName evidence="7">TetR/AcrR family transcriptional regulator</fullName>
    </submittedName>
</protein>
<evidence type="ECO:0000256" key="3">
    <source>
        <dbReference type="ARBA" id="ARBA00023125"/>
    </source>
</evidence>
<evidence type="ECO:0000256" key="5">
    <source>
        <dbReference type="PROSITE-ProRule" id="PRU00335"/>
    </source>
</evidence>
<comment type="caution">
    <text evidence="7">The sequence shown here is derived from an EMBL/GenBank/DDBJ whole genome shotgun (WGS) entry which is preliminary data.</text>
</comment>
<keyword evidence="3 5" id="KW-0238">DNA-binding</keyword>
<dbReference type="EMBL" id="JAAMOW010000003">
    <property type="protein sequence ID" value="NGY04353.1"/>
    <property type="molecule type" value="Genomic_DNA"/>
</dbReference>
<evidence type="ECO:0000256" key="1">
    <source>
        <dbReference type="ARBA" id="ARBA00022491"/>
    </source>
</evidence>
<evidence type="ECO:0000259" key="6">
    <source>
        <dbReference type="PROSITE" id="PS50977"/>
    </source>
</evidence>
<dbReference type="PROSITE" id="PS50977">
    <property type="entry name" value="HTH_TETR_2"/>
    <property type="match status" value="1"/>
</dbReference>
<dbReference type="Pfam" id="PF13977">
    <property type="entry name" value="TetR_C_6"/>
    <property type="match status" value="1"/>
</dbReference>
<dbReference type="InterPro" id="IPR036271">
    <property type="entry name" value="Tet_transcr_reg_TetR-rel_C_sf"/>
</dbReference>
<reference evidence="7 8" key="1">
    <citation type="journal article" date="2014" name="Int. J. Syst. Evol. Microbiol.">
        <title>Solimonas terrae sp. nov., isolated from soil.</title>
        <authorList>
            <person name="Kim S.J."/>
            <person name="Moon J.Y."/>
            <person name="Weon H.Y."/>
            <person name="Ahn J.H."/>
            <person name="Chen W.M."/>
            <person name="Kwon S.W."/>
        </authorList>
    </citation>
    <scope>NUCLEOTIDE SEQUENCE [LARGE SCALE GENOMIC DNA]</scope>
    <source>
        <strain evidence="7 8">KIS83-12</strain>
    </source>
</reference>
<dbReference type="SUPFAM" id="SSF46689">
    <property type="entry name" value="Homeodomain-like"/>
    <property type="match status" value="1"/>
</dbReference>
<keyword evidence="1" id="KW-0678">Repressor</keyword>
<feature type="DNA-binding region" description="H-T-H motif" evidence="5">
    <location>
        <begin position="18"/>
        <end position="37"/>
    </location>
</feature>
<sequence length="188" mass="20550">MTDAAVALIVEHGIAAATLAAIGERAGYSRGLVTHRYGTKAKLLAHLHDTFVADWIARVQQAVGEHSGVEALSRVADALYGFIEEAPDEMRVMYLLRYASIDPGAAFRTSVARAHKAQRRDVQRWIEGGQKAGTVDRRVDAALSSELFCATVDGLIYRWLVNPKIASRALHELLKKQITLAIAAREST</sequence>
<evidence type="ECO:0000256" key="2">
    <source>
        <dbReference type="ARBA" id="ARBA00023015"/>
    </source>
</evidence>
<dbReference type="InterPro" id="IPR050109">
    <property type="entry name" value="HTH-type_TetR-like_transc_reg"/>
</dbReference>
<dbReference type="PANTHER" id="PTHR30055:SF234">
    <property type="entry name" value="HTH-TYPE TRANSCRIPTIONAL REGULATOR BETI"/>
    <property type="match status" value="1"/>
</dbReference>
<feature type="domain" description="HTH tetR-type" evidence="6">
    <location>
        <begin position="1"/>
        <end position="55"/>
    </location>
</feature>
<name>A0A6M2BQK6_9GAMM</name>
<keyword evidence="4" id="KW-0804">Transcription</keyword>
<dbReference type="PANTHER" id="PTHR30055">
    <property type="entry name" value="HTH-TYPE TRANSCRIPTIONAL REGULATOR RUTR"/>
    <property type="match status" value="1"/>
</dbReference>
<evidence type="ECO:0000256" key="4">
    <source>
        <dbReference type="ARBA" id="ARBA00023163"/>
    </source>
</evidence>
<dbReference type="SUPFAM" id="SSF48498">
    <property type="entry name" value="Tetracyclin repressor-like, C-terminal domain"/>
    <property type="match status" value="1"/>
</dbReference>